<protein>
    <recommendedName>
        <fullName evidence="4">Clr5 domain-containing protein</fullName>
    </recommendedName>
</protein>
<sequence>MTTASKSGSGGAWVKREFWTKVSFDQVLRPNPPIHSRLPVPYLHHLPFTRSPYSNRNLLNLSSIPQAQRISSALWEAQRSRITELYVNQDKTLDEVIQIMAETNFHATKPQYIRKVNVNWKLQKNYTKEKWRHAGVLVEKRQAEGKLTELSIDGKVISEKRRKKELRRYHALQVGENCITNTCGVVASTPPSSNSKVVLISHLPWLNFRESFNNLINDRHPLSNPNQQDGSVNFWEVANPLLRIAHNDGEMTIGNLALQEPPKPATDLVSMNLEITQQRLHELMPTLSDSINSFRHQGPLWLQTFNSLVFLCSNNLTGTERSTYELLQIAISSGFLVKMKHLLTTRGPTVEIFAVYLFPDSIDPNDYRYSALHRAVRLENRAAVQLLLHFGADPDAKMQGNREERLGSPLSFAVDLRYSRTIAEMLIGAGAETNLGPYKPLIRAARRWDTVLVIRLLDVGADPRLLTAGGLSMIHFAIASHNLDLVNMMIETGANPNLSIEELQITDLDYSGTSSGPANIVKRLIEGGAVMDQLIEPDVQENRNQPPRYEGILTPLQMSIQQNRGDITKILLDAGATIDYRHPTTATALQMACGLSSPDRMKTELIEFLLAKGADINALPGENGGRTTIQAAVECGDHELLKLLLSKGGDLFASSSKNNGLTVFQAALRSGSAELMTYVFLELGSQGGSANCVDGTNYLLEAISTGNKHILDTLMMSWNRLGLHWHKEYILSAAKVAIRKDLTHLVETHIVEFLDHVPPSITQEDVNSMICECIWSGDHRTLDLLMHGSIEHNLDCAQSEYPTPLWLAIHEGKHYMAQCLINIGANPNQESLAICRKGLCCDIRLEMPLNQAILQLDSKFMEILLDKGADPNKVGLLDERTALGLALHQDVSLSKVQLLIHHGSDVNKPSVWGTPLEQVARGAFHPLEQVAREAFHRSDALQICQLLLAAGADVNASTGSTALQLAVANDDVELAKFLVEVGANVNTSSIRTNALQLAVSNNNLDLVNFFLDEGASVDASVAGQTALQTAANLENLELVKNLIDRGADTNANFPDSLATALQYAAMRGNIEIVKYLVDNRASVNEEASPYYNATALGLAVVNNHTRVAIFLIEKGASIDANPALYGGATLLQIASRHGNHEIVTCLVGNGATVNAAPATERGATALQFAAVNGNIKMAVLLLKNGAHVSAKGAEVDRRTALKGAAEHGRFDMVYLLLENDEEPETIKERCHNAAKFAEAEYHDVIARILRDYKRP</sequence>
<evidence type="ECO:0000259" key="4">
    <source>
        <dbReference type="Pfam" id="PF14420"/>
    </source>
</evidence>
<feature type="domain" description="Clr5" evidence="4">
    <location>
        <begin position="74"/>
        <end position="124"/>
    </location>
</feature>
<evidence type="ECO:0000313" key="5">
    <source>
        <dbReference type="EMBL" id="EWZ48598.1"/>
    </source>
</evidence>
<dbReference type="PROSITE" id="PS50088">
    <property type="entry name" value="ANK_REPEAT"/>
    <property type="match status" value="11"/>
</dbReference>
<name>W9L5S7_FUSOX</name>
<feature type="repeat" description="ANK" evidence="3">
    <location>
        <begin position="554"/>
        <end position="583"/>
    </location>
</feature>
<dbReference type="SUPFAM" id="SSF48403">
    <property type="entry name" value="Ankyrin repeat"/>
    <property type="match status" value="3"/>
</dbReference>
<dbReference type="InterPro" id="IPR025676">
    <property type="entry name" value="Clr5_dom"/>
</dbReference>
<dbReference type="VEuPathDB" id="FungiDB:FOZG_04108"/>
<dbReference type="InterPro" id="IPR036770">
    <property type="entry name" value="Ankyrin_rpt-contain_sf"/>
</dbReference>
<dbReference type="Pfam" id="PF00023">
    <property type="entry name" value="Ank"/>
    <property type="match status" value="2"/>
</dbReference>
<dbReference type="AlphaFoldDB" id="W9L5S7"/>
<evidence type="ECO:0000256" key="3">
    <source>
        <dbReference type="PROSITE-ProRule" id="PRU00023"/>
    </source>
</evidence>
<evidence type="ECO:0000256" key="1">
    <source>
        <dbReference type="ARBA" id="ARBA00022737"/>
    </source>
</evidence>
<feature type="repeat" description="ANK" evidence="3">
    <location>
        <begin position="624"/>
        <end position="656"/>
    </location>
</feature>
<feature type="repeat" description="ANK" evidence="3">
    <location>
        <begin position="1161"/>
        <end position="1193"/>
    </location>
</feature>
<reference evidence="5" key="1">
    <citation type="submission" date="2011-06" db="EMBL/GenBank/DDBJ databases">
        <title>The Genome Sequence of Fusarium oxysporum Fo47.</title>
        <authorList>
            <consortium name="The Broad Institute Genome Sequencing Platform"/>
            <person name="Ma L.-J."/>
            <person name="Gale L.R."/>
            <person name="Schwartz D.C."/>
            <person name="Zhou S."/>
            <person name="Corby-Kistler H."/>
            <person name="Young S.K."/>
            <person name="Zeng Q."/>
            <person name="Gargeya S."/>
            <person name="Fitzgerald M."/>
            <person name="Haas B."/>
            <person name="Abouelleil A."/>
            <person name="Alvarado L."/>
            <person name="Arachchi H.M."/>
            <person name="Berlin A."/>
            <person name="Brown A."/>
            <person name="Chapman S.B."/>
            <person name="Chen Z."/>
            <person name="Dunbar C."/>
            <person name="Freedman E."/>
            <person name="Gearin G."/>
            <person name="Gellesch M."/>
            <person name="Goldberg J."/>
            <person name="Griggs A."/>
            <person name="Gujja S."/>
            <person name="Heiman D."/>
            <person name="Howarth C."/>
            <person name="Larson L."/>
            <person name="Lui A."/>
            <person name="MacDonald P.J.P."/>
            <person name="Mehta T."/>
            <person name="Montmayeur A."/>
            <person name="Murphy C."/>
            <person name="Neiman D."/>
            <person name="Pearson M."/>
            <person name="Priest M."/>
            <person name="Roberts A."/>
            <person name="Saif S."/>
            <person name="Shea T."/>
            <person name="Shenoy N."/>
            <person name="Sisk P."/>
            <person name="Stolte C."/>
            <person name="Sykes S."/>
            <person name="Wortman J."/>
            <person name="Nusbaum C."/>
            <person name="Birren B."/>
        </authorList>
    </citation>
    <scope>NUCLEOTIDE SEQUENCE [LARGE SCALE GENOMIC DNA]</scope>
    <source>
        <strain evidence="5">Fo47</strain>
    </source>
</reference>
<feature type="repeat" description="ANK" evidence="3">
    <location>
        <begin position="1022"/>
        <end position="1054"/>
    </location>
</feature>
<dbReference type="EMBL" id="JH717897">
    <property type="protein sequence ID" value="EWZ48598.1"/>
    <property type="molecule type" value="Genomic_DNA"/>
</dbReference>
<dbReference type="Pfam" id="PF14420">
    <property type="entry name" value="Clr5"/>
    <property type="match status" value="1"/>
</dbReference>
<gene>
    <name evidence="5" type="ORF">FOZG_04108</name>
</gene>
<feature type="repeat" description="ANK" evidence="3">
    <location>
        <begin position="958"/>
        <end position="990"/>
    </location>
</feature>
<dbReference type="PANTHER" id="PTHR24198">
    <property type="entry name" value="ANKYRIN REPEAT AND PROTEIN KINASE DOMAIN-CONTAINING PROTEIN"/>
    <property type="match status" value="1"/>
</dbReference>
<proteinExistence type="predicted"/>
<dbReference type="SMART" id="SM00248">
    <property type="entry name" value="ANK"/>
    <property type="match status" value="19"/>
</dbReference>
<feature type="repeat" description="ANK" evidence="3">
    <location>
        <begin position="469"/>
        <end position="501"/>
    </location>
</feature>
<dbReference type="HOGENOM" id="CLU_008198_0_0_1"/>
<dbReference type="PANTHER" id="PTHR24198:SF194">
    <property type="entry name" value="INVERSIN-A"/>
    <property type="match status" value="1"/>
</dbReference>
<feature type="repeat" description="ANK" evidence="3">
    <location>
        <begin position="1056"/>
        <end position="1088"/>
    </location>
</feature>
<evidence type="ECO:0000256" key="2">
    <source>
        <dbReference type="ARBA" id="ARBA00023043"/>
    </source>
</evidence>
<dbReference type="Proteomes" id="UP000030766">
    <property type="component" value="Unassembled WGS sequence"/>
</dbReference>
<dbReference type="InterPro" id="IPR002110">
    <property type="entry name" value="Ankyrin_rpt"/>
</dbReference>
<feature type="repeat" description="ANK" evidence="3">
    <location>
        <begin position="990"/>
        <end position="1022"/>
    </location>
</feature>
<dbReference type="Pfam" id="PF12796">
    <property type="entry name" value="Ank_2"/>
    <property type="match status" value="3"/>
</dbReference>
<keyword evidence="1" id="KW-0677">Repeat</keyword>
<dbReference type="Gene3D" id="1.25.40.20">
    <property type="entry name" value="Ankyrin repeat-containing domain"/>
    <property type="match status" value="7"/>
</dbReference>
<reference evidence="5" key="2">
    <citation type="submission" date="2012-06" db="EMBL/GenBank/DDBJ databases">
        <title>Annotation of the Genome Sequence of Fusarium oxysporum Fo47.</title>
        <authorList>
            <consortium name="The Broad Institute Genomics Platform"/>
            <person name="Ma L.-J."/>
            <person name="Corby-Kistler H."/>
            <person name="Broz K."/>
            <person name="Gale L.R."/>
            <person name="Jonkers W."/>
            <person name="O'Donnell K."/>
            <person name="Ploetz R."/>
            <person name="Steinberg C."/>
            <person name="Schwartz D.C."/>
            <person name="VanEtten H."/>
            <person name="Zhou S."/>
            <person name="Young S.K."/>
            <person name="Zeng Q."/>
            <person name="Gargeya S."/>
            <person name="Fitzgerald M."/>
            <person name="Abouelleil A."/>
            <person name="Alvarado L."/>
            <person name="Chapman S.B."/>
            <person name="Gainer-Dewar J."/>
            <person name="Goldberg J."/>
            <person name="Griggs A."/>
            <person name="Gujja S."/>
            <person name="Hansen M."/>
            <person name="Howarth C."/>
            <person name="Imamovic A."/>
            <person name="Ireland A."/>
            <person name="Larimer J."/>
            <person name="McCowan C."/>
            <person name="Murphy C."/>
            <person name="Pearson M."/>
            <person name="Poon T.W."/>
            <person name="Priest M."/>
            <person name="Roberts A."/>
            <person name="Saif S."/>
            <person name="Shea T."/>
            <person name="Sykes S."/>
            <person name="Wortman J."/>
            <person name="Nusbaum C."/>
            <person name="Birren B."/>
        </authorList>
    </citation>
    <scope>NUCLEOTIDE SEQUENCE</scope>
    <source>
        <strain evidence="5">Fo47</strain>
    </source>
</reference>
<dbReference type="Pfam" id="PF13637">
    <property type="entry name" value="Ank_4"/>
    <property type="match status" value="1"/>
</dbReference>
<feature type="repeat" description="ANK" evidence="3">
    <location>
        <begin position="367"/>
        <end position="399"/>
    </location>
</feature>
<organism evidence="5">
    <name type="scientific">Fusarium oxysporum Fo47</name>
    <dbReference type="NCBI Taxonomy" id="660027"/>
    <lineage>
        <taxon>Eukaryota</taxon>
        <taxon>Fungi</taxon>
        <taxon>Dikarya</taxon>
        <taxon>Ascomycota</taxon>
        <taxon>Pezizomycotina</taxon>
        <taxon>Sordariomycetes</taxon>
        <taxon>Hypocreomycetidae</taxon>
        <taxon>Hypocreales</taxon>
        <taxon>Nectriaceae</taxon>
        <taxon>Fusarium</taxon>
        <taxon>Fusarium oxysporum species complex</taxon>
    </lineage>
</organism>
<dbReference type="PROSITE" id="PS50297">
    <property type="entry name" value="ANK_REP_REGION"/>
    <property type="match status" value="8"/>
</dbReference>
<accession>W9L5S7</accession>
<keyword evidence="2 3" id="KW-0040">ANK repeat</keyword>
<feature type="repeat" description="ANK" evidence="3">
    <location>
        <begin position="1126"/>
        <end position="1158"/>
    </location>
</feature>
<feature type="repeat" description="ANK" evidence="3">
    <location>
        <begin position="1091"/>
        <end position="1123"/>
    </location>
</feature>